<keyword evidence="13" id="KW-1185">Reference proteome</keyword>
<dbReference type="PANTHER" id="PTHR43427:SF6">
    <property type="entry name" value="CHLORIDE CHANNEL PROTEIN CLC-E"/>
    <property type="match status" value="1"/>
</dbReference>
<dbReference type="GO" id="GO:0005254">
    <property type="term" value="F:chloride channel activity"/>
    <property type="evidence" value="ECO:0007669"/>
    <property type="project" value="UniProtKB-KW"/>
</dbReference>
<evidence type="ECO:0000256" key="10">
    <source>
        <dbReference type="SAM" id="Phobius"/>
    </source>
</evidence>
<dbReference type="Pfam" id="PF02080">
    <property type="entry name" value="TrkA_C"/>
    <property type="match status" value="1"/>
</dbReference>
<dbReference type="RefSeq" id="WP_104435208.1">
    <property type="nucleotide sequence ID" value="NZ_PTJA01000002.1"/>
</dbReference>
<dbReference type="InterPro" id="IPR001807">
    <property type="entry name" value="ClC"/>
</dbReference>
<dbReference type="SUPFAM" id="SSF116726">
    <property type="entry name" value="TrkA C-terminal domain-like"/>
    <property type="match status" value="1"/>
</dbReference>
<dbReference type="SUPFAM" id="SSF81340">
    <property type="entry name" value="Clc chloride channel"/>
    <property type="match status" value="1"/>
</dbReference>
<evidence type="ECO:0000256" key="9">
    <source>
        <dbReference type="ARBA" id="ARBA00023303"/>
    </source>
</evidence>
<feature type="transmembrane region" description="Helical" evidence="10">
    <location>
        <begin position="395"/>
        <end position="412"/>
    </location>
</feature>
<dbReference type="PANTHER" id="PTHR43427">
    <property type="entry name" value="CHLORIDE CHANNEL PROTEIN CLC-E"/>
    <property type="match status" value="1"/>
</dbReference>
<proteinExistence type="predicted"/>
<keyword evidence="4 10" id="KW-1133">Transmembrane helix</keyword>
<keyword evidence="3 10" id="KW-0812">Transmembrane</keyword>
<accession>A0A2S6HX61</accession>
<evidence type="ECO:0000256" key="6">
    <source>
        <dbReference type="ARBA" id="ARBA00023136"/>
    </source>
</evidence>
<dbReference type="CDD" id="cd01031">
    <property type="entry name" value="EriC"/>
    <property type="match status" value="1"/>
</dbReference>
<evidence type="ECO:0000256" key="1">
    <source>
        <dbReference type="ARBA" id="ARBA00004141"/>
    </source>
</evidence>
<dbReference type="Gene3D" id="1.10.3080.10">
    <property type="entry name" value="Clc chloride channel"/>
    <property type="match status" value="1"/>
</dbReference>
<dbReference type="InterPro" id="IPR014743">
    <property type="entry name" value="Cl-channel_core"/>
</dbReference>
<evidence type="ECO:0000256" key="8">
    <source>
        <dbReference type="ARBA" id="ARBA00023214"/>
    </source>
</evidence>
<feature type="transmembrane region" description="Helical" evidence="10">
    <location>
        <begin position="305"/>
        <end position="327"/>
    </location>
</feature>
<feature type="transmembrane region" description="Helical" evidence="10">
    <location>
        <begin position="22"/>
        <end position="43"/>
    </location>
</feature>
<organism evidence="12 13">
    <name type="scientific">Lacrimispora xylanisolvens</name>
    <dbReference type="NCBI Taxonomy" id="384636"/>
    <lineage>
        <taxon>Bacteria</taxon>
        <taxon>Bacillati</taxon>
        <taxon>Bacillota</taxon>
        <taxon>Clostridia</taxon>
        <taxon>Lachnospirales</taxon>
        <taxon>Lachnospiraceae</taxon>
        <taxon>Lacrimispora</taxon>
    </lineage>
</organism>
<dbReference type="PROSITE" id="PS51202">
    <property type="entry name" value="RCK_C"/>
    <property type="match status" value="1"/>
</dbReference>
<comment type="subcellular location">
    <subcellularLocation>
        <location evidence="1">Membrane</location>
        <topology evidence="1">Multi-pass membrane protein</topology>
    </subcellularLocation>
</comment>
<feature type="transmembrane region" description="Helical" evidence="10">
    <location>
        <begin position="272"/>
        <end position="293"/>
    </location>
</feature>
<evidence type="ECO:0000256" key="2">
    <source>
        <dbReference type="ARBA" id="ARBA00022448"/>
    </source>
</evidence>
<dbReference type="OrthoDB" id="9812438at2"/>
<feature type="transmembrane region" description="Helical" evidence="10">
    <location>
        <begin position="160"/>
        <end position="185"/>
    </location>
</feature>
<dbReference type="Gene3D" id="3.30.70.1450">
    <property type="entry name" value="Regulator of K+ conductance, C-terminal domain"/>
    <property type="match status" value="1"/>
</dbReference>
<keyword evidence="2" id="KW-0813">Transport</keyword>
<feature type="transmembrane region" description="Helical" evidence="10">
    <location>
        <begin position="231"/>
        <end position="252"/>
    </location>
</feature>
<name>A0A2S6HX61_9FIRM</name>
<feature type="transmembrane region" description="Helical" evidence="10">
    <location>
        <begin position="366"/>
        <end position="389"/>
    </location>
</feature>
<dbReference type="AlphaFoldDB" id="A0A2S6HX61"/>
<protein>
    <submittedName>
        <fullName evidence="12">H+/Cl-antiporter ClcA</fullName>
    </submittedName>
</protein>
<keyword evidence="5" id="KW-0406">Ion transport</keyword>
<evidence type="ECO:0000259" key="11">
    <source>
        <dbReference type="PROSITE" id="PS51202"/>
    </source>
</evidence>
<dbReference type="PRINTS" id="PR00762">
    <property type="entry name" value="CLCHANNEL"/>
</dbReference>
<dbReference type="GO" id="GO:0006813">
    <property type="term" value="P:potassium ion transport"/>
    <property type="evidence" value="ECO:0007669"/>
    <property type="project" value="InterPro"/>
</dbReference>
<keyword evidence="9" id="KW-0407">Ion channel</keyword>
<evidence type="ECO:0000256" key="4">
    <source>
        <dbReference type="ARBA" id="ARBA00022989"/>
    </source>
</evidence>
<comment type="caution">
    <text evidence="12">The sequence shown here is derived from an EMBL/GenBank/DDBJ whole genome shotgun (WGS) entry which is preliminary data.</text>
</comment>
<sequence length="531" mass="57443">MQTEGHTVQKTINRYRSFRYELILEGILTGAIAGSVVVLFRYLLSHGEEILKWVLNAVKGKPLLIAIWFLALTAGAFFVAVLLKWESFISGSGIPQVEGEMIGELDPCWWKTLAAKLAGGLVSLGFGLSLGREGPSIQLGAMTAKGISRISKRSKTEEKLLITCGASAGLSAAFNAPIAGVLFSLEEIHKHFSPEILLSTMASSITADFVSRNVFGLKPVFDLQITEMIPLNCYGYVVAFGVIIGAMGVVYNTTLSKTQDLYQKIPNQFVRLMIPFLLAGVFGLYYPAVLGGGHSLIEVLTSGQMMLGALCVLLLLKFAFSLISFGSGAPGGIFLPLLVLGAVIGSIYCNAVGIMTDSLQGLLDNFIILGMAGYFAAIVRAPITGIILISEMTGSFTHLLSLSLVSLIAYVIPDMVRCAPVYDQLLHRLLRKLNPDRETSLTGEKVLVEGMIFHGSEAEGKKVSEIQWPRTCLLISLLRGEAEFVPRGETKFLAGDKMVILCDESAQGKLHEVLLNVCETVKMESVIRSHS</sequence>
<gene>
    <name evidence="12" type="ORF">BXY41_102279</name>
</gene>
<keyword evidence="7" id="KW-0869">Chloride channel</keyword>
<dbReference type="EMBL" id="PTJA01000002">
    <property type="protein sequence ID" value="PPK82589.1"/>
    <property type="molecule type" value="Genomic_DNA"/>
</dbReference>
<dbReference type="GO" id="GO:0008324">
    <property type="term" value="F:monoatomic cation transmembrane transporter activity"/>
    <property type="evidence" value="ECO:0007669"/>
    <property type="project" value="InterPro"/>
</dbReference>
<feature type="transmembrane region" description="Helical" evidence="10">
    <location>
        <begin position="333"/>
        <end position="354"/>
    </location>
</feature>
<evidence type="ECO:0000256" key="3">
    <source>
        <dbReference type="ARBA" id="ARBA00022692"/>
    </source>
</evidence>
<feature type="domain" description="RCK C-terminal" evidence="11">
    <location>
        <begin position="435"/>
        <end position="516"/>
    </location>
</feature>
<evidence type="ECO:0000256" key="5">
    <source>
        <dbReference type="ARBA" id="ARBA00023065"/>
    </source>
</evidence>
<dbReference type="InterPro" id="IPR050368">
    <property type="entry name" value="ClC-type_chloride_channel"/>
</dbReference>
<evidence type="ECO:0000313" key="12">
    <source>
        <dbReference type="EMBL" id="PPK82589.1"/>
    </source>
</evidence>
<dbReference type="GO" id="GO:0034707">
    <property type="term" value="C:chloride channel complex"/>
    <property type="evidence" value="ECO:0007669"/>
    <property type="project" value="UniProtKB-KW"/>
</dbReference>
<keyword evidence="6 10" id="KW-0472">Membrane</keyword>
<reference evidence="12 13" key="1">
    <citation type="submission" date="2018-02" db="EMBL/GenBank/DDBJ databases">
        <title>Genomic Encyclopedia of Archaeal and Bacterial Type Strains, Phase II (KMG-II): from individual species to whole genera.</title>
        <authorList>
            <person name="Goeker M."/>
        </authorList>
    </citation>
    <scope>NUCLEOTIDE SEQUENCE [LARGE SCALE GENOMIC DNA]</scope>
    <source>
        <strain evidence="12 13">DSM 3808</strain>
    </source>
</reference>
<dbReference type="Proteomes" id="UP000237749">
    <property type="component" value="Unassembled WGS sequence"/>
</dbReference>
<dbReference type="InterPro" id="IPR036721">
    <property type="entry name" value="RCK_C_sf"/>
</dbReference>
<dbReference type="InterPro" id="IPR006037">
    <property type="entry name" value="RCK_C"/>
</dbReference>
<feature type="transmembrane region" description="Helical" evidence="10">
    <location>
        <begin position="63"/>
        <end position="83"/>
    </location>
</feature>
<dbReference type="Pfam" id="PF00654">
    <property type="entry name" value="Voltage_CLC"/>
    <property type="match status" value="1"/>
</dbReference>
<evidence type="ECO:0000256" key="7">
    <source>
        <dbReference type="ARBA" id="ARBA00023173"/>
    </source>
</evidence>
<keyword evidence="8" id="KW-0868">Chloride</keyword>
<evidence type="ECO:0000313" key="13">
    <source>
        <dbReference type="Proteomes" id="UP000237749"/>
    </source>
</evidence>